<protein>
    <recommendedName>
        <fullName evidence="2">FAD-binding FR-type domain-containing protein</fullName>
    </recommendedName>
</protein>
<dbReference type="AlphaFoldDB" id="A0A0J1H9S8"/>
<proteinExistence type="inferred from homology"/>
<organism evidence="3 4">
    <name type="scientific">Photobacterium ganghwense</name>
    <dbReference type="NCBI Taxonomy" id="320778"/>
    <lineage>
        <taxon>Bacteria</taxon>
        <taxon>Pseudomonadati</taxon>
        <taxon>Pseudomonadota</taxon>
        <taxon>Gammaproteobacteria</taxon>
        <taxon>Vibrionales</taxon>
        <taxon>Vibrionaceae</taxon>
        <taxon>Photobacterium</taxon>
    </lineage>
</organism>
<dbReference type="Pfam" id="PF04954">
    <property type="entry name" value="SIP"/>
    <property type="match status" value="1"/>
</dbReference>
<dbReference type="Proteomes" id="UP000035909">
    <property type="component" value="Unassembled WGS sequence"/>
</dbReference>
<dbReference type="Gene3D" id="3.40.50.80">
    <property type="entry name" value="Nucleotide-binding domain of ferredoxin-NADP reductase (FNR) module"/>
    <property type="match status" value="1"/>
</dbReference>
<accession>A0A0J1H9S8</accession>
<dbReference type="InterPro" id="IPR017938">
    <property type="entry name" value="Riboflavin_synthase-like_b-brl"/>
</dbReference>
<dbReference type="CDD" id="cd06193">
    <property type="entry name" value="siderophore_interacting"/>
    <property type="match status" value="1"/>
</dbReference>
<dbReference type="PANTHER" id="PTHR30157">
    <property type="entry name" value="FERRIC REDUCTASE, NADPH-DEPENDENT"/>
    <property type="match status" value="1"/>
</dbReference>
<keyword evidence="4" id="KW-1185">Reference proteome</keyword>
<dbReference type="InterPro" id="IPR039261">
    <property type="entry name" value="FNR_nucleotide-bd"/>
</dbReference>
<dbReference type="SUPFAM" id="SSF63380">
    <property type="entry name" value="Riboflavin synthase domain-like"/>
    <property type="match status" value="1"/>
</dbReference>
<dbReference type="STRING" id="320778.ABT57_15415"/>
<evidence type="ECO:0000313" key="4">
    <source>
        <dbReference type="Proteomes" id="UP000035909"/>
    </source>
</evidence>
<feature type="domain" description="FAD-binding FR-type" evidence="2">
    <location>
        <begin position="1"/>
        <end position="113"/>
    </location>
</feature>
<evidence type="ECO:0000313" key="3">
    <source>
        <dbReference type="EMBL" id="KLV08465.1"/>
    </source>
</evidence>
<dbReference type="PANTHER" id="PTHR30157:SF0">
    <property type="entry name" value="NADPH-DEPENDENT FERRIC-CHELATE REDUCTASE"/>
    <property type="match status" value="1"/>
</dbReference>
<reference evidence="3 4" key="1">
    <citation type="submission" date="2015-05" db="EMBL/GenBank/DDBJ databases">
        <title>Photobacterium galathea sp. nov.</title>
        <authorList>
            <person name="Machado H."/>
            <person name="Gram L."/>
        </authorList>
    </citation>
    <scope>NUCLEOTIDE SEQUENCE [LARGE SCALE GENOMIC DNA]</scope>
    <source>
        <strain evidence="3 4">DSM 22954</strain>
    </source>
</reference>
<evidence type="ECO:0000256" key="1">
    <source>
        <dbReference type="ARBA" id="ARBA00035644"/>
    </source>
</evidence>
<sequence length="246" mass="27227">MAEVVNVESLSPHLQRITVAGEALHTLPAGEEGGYVKVILPDPGCDELELDLGRTPRPTMRSYTIQAFDPETTELVLDFVVNRHQGPATNWAKTAKPGDKVGIAGPGPKKLDIWDAPRYVLLGDLTSLNAVAAYSQRISPLASIDAVIIVPHEEDKVALEVSANTRLHWVLENQENVLVETVRGFRESLTTDTVVFMGLEAREIRPLRNLFQDEIGVPRHQMFAVGYWKRGVDADRFGMEKQANPL</sequence>
<dbReference type="InterPro" id="IPR039374">
    <property type="entry name" value="SIP_fam"/>
</dbReference>
<dbReference type="PROSITE" id="PS51384">
    <property type="entry name" value="FAD_FR"/>
    <property type="match status" value="1"/>
</dbReference>
<dbReference type="InterPro" id="IPR013113">
    <property type="entry name" value="SIP_FAD-bd"/>
</dbReference>
<dbReference type="Pfam" id="PF08021">
    <property type="entry name" value="FAD_binding_9"/>
    <property type="match status" value="1"/>
</dbReference>
<dbReference type="InterPro" id="IPR017927">
    <property type="entry name" value="FAD-bd_FR_type"/>
</dbReference>
<dbReference type="PATRIC" id="fig|320778.3.peg.3353"/>
<dbReference type="InterPro" id="IPR007037">
    <property type="entry name" value="SIP_rossman_dom"/>
</dbReference>
<dbReference type="EMBL" id="LDOU01000015">
    <property type="protein sequence ID" value="KLV08465.1"/>
    <property type="molecule type" value="Genomic_DNA"/>
</dbReference>
<dbReference type="GO" id="GO:0016491">
    <property type="term" value="F:oxidoreductase activity"/>
    <property type="evidence" value="ECO:0007669"/>
    <property type="project" value="InterPro"/>
</dbReference>
<evidence type="ECO:0000259" key="2">
    <source>
        <dbReference type="PROSITE" id="PS51384"/>
    </source>
</evidence>
<comment type="caution">
    <text evidence="3">The sequence shown here is derived from an EMBL/GenBank/DDBJ whole genome shotgun (WGS) entry which is preliminary data.</text>
</comment>
<comment type="similarity">
    <text evidence="1">Belongs to the SIP oxidoreductase family.</text>
</comment>
<gene>
    <name evidence="3" type="ORF">ABT57_15415</name>
</gene>
<dbReference type="Gene3D" id="2.40.30.10">
    <property type="entry name" value="Translation factors"/>
    <property type="match status" value="1"/>
</dbReference>
<name>A0A0J1H9S8_9GAMM</name>